<evidence type="ECO:0000259" key="1">
    <source>
        <dbReference type="Pfam" id="PF17667"/>
    </source>
</evidence>
<dbReference type="HOGENOM" id="CLU_1066043_0_0_1"/>
<gene>
    <name evidence="2" type="ORF">M404DRAFT_32162</name>
</gene>
<protein>
    <recommendedName>
        <fullName evidence="1">Fungal-type protein kinase domain-containing protein</fullName>
    </recommendedName>
</protein>
<dbReference type="AlphaFoldDB" id="A0A0C3NPP3"/>
<dbReference type="Proteomes" id="UP000054217">
    <property type="component" value="Unassembled WGS sequence"/>
</dbReference>
<organism evidence="2 3">
    <name type="scientific">Pisolithus tinctorius Marx 270</name>
    <dbReference type="NCBI Taxonomy" id="870435"/>
    <lineage>
        <taxon>Eukaryota</taxon>
        <taxon>Fungi</taxon>
        <taxon>Dikarya</taxon>
        <taxon>Basidiomycota</taxon>
        <taxon>Agaricomycotina</taxon>
        <taxon>Agaricomycetes</taxon>
        <taxon>Agaricomycetidae</taxon>
        <taxon>Boletales</taxon>
        <taxon>Sclerodermatineae</taxon>
        <taxon>Pisolithaceae</taxon>
        <taxon>Pisolithus</taxon>
    </lineage>
</organism>
<keyword evidence="3" id="KW-1185">Reference proteome</keyword>
<dbReference type="STRING" id="870435.A0A0C3NPP3"/>
<dbReference type="Pfam" id="PF17667">
    <property type="entry name" value="Pkinase_fungal"/>
    <property type="match status" value="1"/>
</dbReference>
<dbReference type="EMBL" id="KN832027">
    <property type="protein sequence ID" value="KIN97540.1"/>
    <property type="molecule type" value="Genomic_DNA"/>
</dbReference>
<dbReference type="InParanoid" id="A0A0C3NPP3"/>
<dbReference type="OrthoDB" id="2635432at2759"/>
<dbReference type="InterPro" id="IPR040976">
    <property type="entry name" value="Pkinase_fungal"/>
</dbReference>
<proteinExistence type="predicted"/>
<evidence type="ECO:0000313" key="2">
    <source>
        <dbReference type="EMBL" id="KIN97540.1"/>
    </source>
</evidence>
<reference evidence="2 3" key="1">
    <citation type="submission" date="2014-04" db="EMBL/GenBank/DDBJ databases">
        <authorList>
            <consortium name="DOE Joint Genome Institute"/>
            <person name="Kuo A."/>
            <person name="Kohler A."/>
            <person name="Costa M.D."/>
            <person name="Nagy L.G."/>
            <person name="Floudas D."/>
            <person name="Copeland A."/>
            <person name="Barry K.W."/>
            <person name="Cichocki N."/>
            <person name="Veneault-Fourrey C."/>
            <person name="LaButti K."/>
            <person name="Lindquist E.A."/>
            <person name="Lipzen A."/>
            <person name="Lundell T."/>
            <person name="Morin E."/>
            <person name="Murat C."/>
            <person name="Sun H."/>
            <person name="Tunlid A."/>
            <person name="Henrissat B."/>
            <person name="Grigoriev I.V."/>
            <person name="Hibbett D.S."/>
            <person name="Martin F."/>
            <person name="Nordberg H.P."/>
            <person name="Cantor M.N."/>
            <person name="Hua S.X."/>
        </authorList>
    </citation>
    <scope>NUCLEOTIDE SEQUENCE [LARGE SCALE GENOMIC DNA]</scope>
    <source>
        <strain evidence="2 3">Marx 270</strain>
    </source>
</reference>
<feature type="domain" description="Fungal-type protein kinase" evidence="1">
    <location>
        <begin position="140"/>
        <end position="250"/>
    </location>
</feature>
<reference evidence="3" key="2">
    <citation type="submission" date="2015-01" db="EMBL/GenBank/DDBJ databases">
        <title>Evolutionary Origins and Diversification of the Mycorrhizal Mutualists.</title>
        <authorList>
            <consortium name="DOE Joint Genome Institute"/>
            <consortium name="Mycorrhizal Genomics Consortium"/>
            <person name="Kohler A."/>
            <person name="Kuo A."/>
            <person name="Nagy L.G."/>
            <person name="Floudas D."/>
            <person name="Copeland A."/>
            <person name="Barry K.W."/>
            <person name="Cichocki N."/>
            <person name="Veneault-Fourrey C."/>
            <person name="LaButti K."/>
            <person name="Lindquist E.A."/>
            <person name="Lipzen A."/>
            <person name="Lundell T."/>
            <person name="Morin E."/>
            <person name="Murat C."/>
            <person name="Riley R."/>
            <person name="Ohm R."/>
            <person name="Sun H."/>
            <person name="Tunlid A."/>
            <person name="Henrissat B."/>
            <person name="Grigoriev I.V."/>
            <person name="Hibbett D.S."/>
            <person name="Martin F."/>
        </authorList>
    </citation>
    <scope>NUCLEOTIDE SEQUENCE [LARGE SCALE GENOMIC DNA]</scope>
    <source>
        <strain evidence="3">Marx 270</strain>
    </source>
</reference>
<sequence length="261" mass="29212">MERQVTPLPMELTTLETLTEPKQTSLAGYVQEASLSYATLPPLSGQIDIAKIQASLQGDPKVWAQFSGRWAGFEKDPKRPGLSEDGVFKPLWKVFDVVVREAGKVTNIPPTLRFASRPITTRLDGYLLLVDKKSVGAQGDNKNDAKNSDPDTWYDIAVSFEFKRCDGDDDHKDDDKKVVWSRHRIMRSDPCCRAAFGVTMSLNFITVSGHVVDSVAVRYSQQEPEHVIYFFCALAFANDHELGWDRSIQRGTIGNTVGSWL</sequence>
<evidence type="ECO:0000313" key="3">
    <source>
        <dbReference type="Proteomes" id="UP000054217"/>
    </source>
</evidence>
<accession>A0A0C3NPP3</accession>
<name>A0A0C3NPP3_PISTI</name>